<dbReference type="RefSeq" id="WP_203662114.1">
    <property type="nucleotide sequence ID" value="NZ_BAAAZM010000001.1"/>
</dbReference>
<evidence type="ECO:0000313" key="2">
    <source>
        <dbReference type="Proteomes" id="UP000612808"/>
    </source>
</evidence>
<dbReference type="InterPro" id="IPR058532">
    <property type="entry name" value="YjbR/MT2646/Rv2570-like"/>
</dbReference>
<sequence>MRPATVRGRIRAFALDLPEAYEDLPWGEVVAKVNRKVFVFLGVDEPDDDRYGFTVKLAESHDQALSLPCTRPTGYGLGRAGWVTVSIGPDTPPVAVCTDWVTESYRLVAPKRLSRLLD</sequence>
<dbReference type="InterPro" id="IPR038056">
    <property type="entry name" value="YjbR-like_sf"/>
</dbReference>
<dbReference type="Pfam" id="PF04237">
    <property type="entry name" value="YjbR"/>
    <property type="match status" value="1"/>
</dbReference>
<gene>
    <name evidence="1" type="ORF">Aru02nite_51780</name>
</gene>
<evidence type="ECO:0000313" key="1">
    <source>
        <dbReference type="EMBL" id="GID14289.1"/>
    </source>
</evidence>
<accession>A0A8J3JCM4</accession>
<keyword evidence="2" id="KW-1185">Reference proteome</keyword>
<reference evidence="1" key="1">
    <citation type="submission" date="2021-01" db="EMBL/GenBank/DDBJ databases">
        <title>Whole genome shotgun sequence of Actinocatenispora rupis NBRC 107355.</title>
        <authorList>
            <person name="Komaki H."/>
            <person name="Tamura T."/>
        </authorList>
    </citation>
    <scope>NUCLEOTIDE SEQUENCE</scope>
    <source>
        <strain evidence="1">NBRC 107355</strain>
    </source>
</reference>
<organism evidence="1 2">
    <name type="scientific">Actinocatenispora rupis</name>
    <dbReference type="NCBI Taxonomy" id="519421"/>
    <lineage>
        <taxon>Bacteria</taxon>
        <taxon>Bacillati</taxon>
        <taxon>Actinomycetota</taxon>
        <taxon>Actinomycetes</taxon>
        <taxon>Micromonosporales</taxon>
        <taxon>Micromonosporaceae</taxon>
        <taxon>Actinocatenispora</taxon>
    </lineage>
</organism>
<dbReference type="AlphaFoldDB" id="A0A8J3JCM4"/>
<dbReference type="SUPFAM" id="SSF142906">
    <property type="entry name" value="YjbR-like"/>
    <property type="match status" value="1"/>
</dbReference>
<comment type="caution">
    <text evidence="1">The sequence shown here is derived from an EMBL/GenBank/DDBJ whole genome shotgun (WGS) entry which is preliminary data.</text>
</comment>
<dbReference type="EMBL" id="BOMB01000030">
    <property type="protein sequence ID" value="GID14289.1"/>
    <property type="molecule type" value="Genomic_DNA"/>
</dbReference>
<dbReference type="Proteomes" id="UP000612808">
    <property type="component" value="Unassembled WGS sequence"/>
</dbReference>
<protein>
    <recommendedName>
        <fullName evidence="3">YjbR protein</fullName>
    </recommendedName>
</protein>
<evidence type="ECO:0008006" key="3">
    <source>
        <dbReference type="Google" id="ProtNLM"/>
    </source>
</evidence>
<proteinExistence type="predicted"/>
<name>A0A8J3JCM4_9ACTN</name>
<dbReference type="Gene3D" id="3.90.1150.30">
    <property type="match status" value="1"/>
</dbReference>